<evidence type="ECO:0000256" key="2">
    <source>
        <dbReference type="ARBA" id="ARBA00022737"/>
    </source>
</evidence>
<dbReference type="Pfam" id="PF01556">
    <property type="entry name" value="DnaJ_C"/>
    <property type="match status" value="1"/>
</dbReference>
<protein>
    <recommendedName>
        <fullName evidence="6">J domain-containing protein</fullName>
    </recommendedName>
</protein>
<accession>A0A1F5MJZ2</accession>
<dbReference type="AlphaFoldDB" id="A0A1F5MJZ2"/>
<gene>
    <name evidence="7" type="ORF">A3B49_03875</name>
</gene>
<keyword evidence="2" id="KW-0677">Repeat</keyword>
<organism evidence="7 8">
    <name type="scientific">Candidatus Daviesbacteria bacterium RIFCSPLOWO2_01_FULL_40_24</name>
    <dbReference type="NCBI Taxonomy" id="1797787"/>
    <lineage>
        <taxon>Bacteria</taxon>
        <taxon>Candidatus Daviesiibacteriota</taxon>
    </lineage>
</organism>
<dbReference type="GO" id="GO:0042026">
    <property type="term" value="P:protein refolding"/>
    <property type="evidence" value="ECO:0007669"/>
    <property type="project" value="TreeGrafter"/>
</dbReference>
<dbReference type="PANTHER" id="PTHR43096">
    <property type="entry name" value="DNAJ HOMOLOG 1, MITOCHONDRIAL-RELATED"/>
    <property type="match status" value="1"/>
</dbReference>
<evidence type="ECO:0000256" key="3">
    <source>
        <dbReference type="ARBA" id="ARBA00022771"/>
    </source>
</evidence>
<evidence type="ECO:0000313" key="7">
    <source>
        <dbReference type="EMBL" id="OGE65707.1"/>
    </source>
</evidence>
<dbReference type="SUPFAM" id="SSF46565">
    <property type="entry name" value="Chaperone J-domain"/>
    <property type="match status" value="1"/>
</dbReference>
<keyword evidence="1" id="KW-0479">Metal-binding</keyword>
<dbReference type="CDD" id="cd10747">
    <property type="entry name" value="DnaJ_C"/>
    <property type="match status" value="1"/>
</dbReference>
<keyword evidence="5" id="KW-0143">Chaperone</keyword>
<dbReference type="GO" id="GO:0008270">
    <property type="term" value="F:zinc ion binding"/>
    <property type="evidence" value="ECO:0007669"/>
    <property type="project" value="UniProtKB-KW"/>
</dbReference>
<comment type="caution">
    <text evidence="7">The sequence shown here is derived from an EMBL/GenBank/DDBJ whole genome shotgun (WGS) entry which is preliminary data.</text>
</comment>
<dbReference type="InterPro" id="IPR018253">
    <property type="entry name" value="DnaJ_domain_CS"/>
</dbReference>
<dbReference type="SUPFAM" id="SSF49493">
    <property type="entry name" value="HSP40/DnaJ peptide-binding domain"/>
    <property type="match status" value="2"/>
</dbReference>
<dbReference type="InterPro" id="IPR001623">
    <property type="entry name" value="DnaJ_domain"/>
</dbReference>
<dbReference type="SMART" id="SM00271">
    <property type="entry name" value="DnaJ"/>
    <property type="match status" value="1"/>
</dbReference>
<name>A0A1F5MJZ2_9BACT</name>
<dbReference type="CDD" id="cd06257">
    <property type="entry name" value="DnaJ"/>
    <property type="match status" value="1"/>
</dbReference>
<evidence type="ECO:0000313" key="8">
    <source>
        <dbReference type="Proteomes" id="UP000178017"/>
    </source>
</evidence>
<feature type="domain" description="J" evidence="6">
    <location>
        <begin position="5"/>
        <end position="69"/>
    </location>
</feature>
<dbReference type="Gene3D" id="1.10.287.110">
    <property type="entry name" value="DnaJ domain"/>
    <property type="match status" value="1"/>
</dbReference>
<dbReference type="InterPro" id="IPR036869">
    <property type="entry name" value="J_dom_sf"/>
</dbReference>
<evidence type="ECO:0000259" key="6">
    <source>
        <dbReference type="PROSITE" id="PS50076"/>
    </source>
</evidence>
<evidence type="ECO:0000256" key="5">
    <source>
        <dbReference type="ARBA" id="ARBA00023186"/>
    </source>
</evidence>
<dbReference type="PROSITE" id="PS00636">
    <property type="entry name" value="DNAJ_1"/>
    <property type="match status" value="1"/>
</dbReference>
<dbReference type="FunFam" id="2.60.260.20:FF:000005">
    <property type="entry name" value="Chaperone protein dnaJ 1, mitochondrial"/>
    <property type="match status" value="1"/>
</dbReference>
<dbReference type="Gene3D" id="2.60.260.20">
    <property type="entry name" value="Urease metallochaperone UreE, N-terminal domain"/>
    <property type="match status" value="2"/>
</dbReference>
<dbReference type="EMBL" id="MFDO01000011">
    <property type="protein sequence ID" value="OGE65707.1"/>
    <property type="molecule type" value="Genomic_DNA"/>
</dbReference>
<evidence type="ECO:0000256" key="4">
    <source>
        <dbReference type="ARBA" id="ARBA00022833"/>
    </source>
</evidence>
<dbReference type="PRINTS" id="PR00625">
    <property type="entry name" value="JDOMAIN"/>
</dbReference>
<dbReference type="InterPro" id="IPR002939">
    <property type="entry name" value="DnaJ_C"/>
</dbReference>
<dbReference type="GO" id="GO:0005737">
    <property type="term" value="C:cytoplasm"/>
    <property type="evidence" value="ECO:0007669"/>
    <property type="project" value="TreeGrafter"/>
</dbReference>
<dbReference type="Pfam" id="PF00226">
    <property type="entry name" value="DnaJ"/>
    <property type="match status" value="1"/>
</dbReference>
<dbReference type="InterPro" id="IPR008971">
    <property type="entry name" value="HSP40/DnaJ_pept-bd"/>
</dbReference>
<dbReference type="GO" id="GO:0051082">
    <property type="term" value="F:unfolded protein binding"/>
    <property type="evidence" value="ECO:0007669"/>
    <property type="project" value="InterPro"/>
</dbReference>
<keyword evidence="4" id="KW-0862">Zinc</keyword>
<proteinExistence type="predicted"/>
<reference evidence="7 8" key="1">
    <citation type="journal article" date="2016" name="Nat. Commun.">
        <title>Thousands of microbial genomes shed light on interconnected biogeochemical processes in an aquifer system.</title>
        <authorList>
            <person name="Anantharaman K."/>
            <person name="Brown C.T."/>
            <person name="Hug L.A."/>
            <person name="Sharon I."/>
            <person name="Castelle C.J."/>
            <person name="Probst A.J."/>
            <person name="Thomas B.C."/>
            <person name="Singh A."/>
            <person name="Wilkins M.J."/>
            <person name="Karaoz U."/>
            <person name="Brodie E.L."/>
            <person name="Williams K.H."/>
            <person name="Hubbard S.S."/>
            <person name="Banfield J.F."/>
        </authorList>
    </citation>
    <scope>NUCLEOTIDE SEQUENCE [LARGE SCALE GENOMIC DNA]</scope>
</reference>
<keyword evidence="3" id="KW-0863">Zinc-finger</keyword>
<dbReference type="PROSITE" id="PS50076">
    <property type="entry name" value="DNAJ_2"/>
    <property type="match status" value="1"/>
</dbReference>
<dbReference type="PANTHER" id="PTHR43096:SF52">
    <property type="entry name" value="DNAJ HOMOLOG 1, MITOCHONDRIAL-RELATED"/>
    <property type="match status" value="1"/>
</dbReference>
<dbReference type="Proteomes" id="UP000178017">
    <property type="component" value="Unassembled WGS sequence"/>
</dbReference>
<sequence length="289" mass="32032">MAKRDYYQVLGVAKTATETEVKSAYRKLARTHHPDVDNSPGAAEKFKEISEAYQILSDPQKRQSYDQFGHAGPNPFSSGGNPFGGGFRYSTGGQGPNVQFDFGNFEDPFELFNQVFGGGFGQHAQRRPIYQLQISFDEAIKGVAKQVEITDPQGKRSRMTIRVPAGVDNGTRMRFGDLDISFQVSRHAEFLREGADIFSDLHLSIPQAVLGDTIEVNTVWGKVKLKVPTGTQPGSLIRLKGKGVNHLSESSKGDHYVRVNLAVPKKLTSEEKKIYEDLMSLGSSKKSWF</sequence>
<evidence type="ECO:0000256" key="1">
    <source>
        <dbReference type="ARBA" id="ARBA00022723"/>
    </source>
</evidence>